<dbReference type="RefSeq" id="WP_090029975.1">
    <property type="nucleotide sequence ID" value="NZ_FNEB01000010.1"/>
</dbReference>
<gene>
    <name evidence="2" type="ORF">SAMN05421850_11065</name>
</gene>
<evidence type="ECO:0000313" key="3">
    <source>
        <dbReference type="Proteomes" id="UP000199340"/>
    </source>
</evidence>
<dbReference type="Pfam" id="PF00300">
    <property type="entry name" value="His_Phos_1"/>
    <property type="match status" value="1"/>
</dbReference>
<proteinExistence type="predicted"/>
<accession>A0A1G8S067</accession>
<dbReference type="InterPro" id="IPR029033">
    <property type="entry name" value="His_PPase_superfam"/>
</dbReference>
<sequence length="181" mass="19919">MHRFLFAFFCFLLPTIAAANDWAALERPGAIAIMRHALAPGTGDPARFDVTDCSTQRNLDDRGRDQARRIGAALRGRGIAFDAVWTSQWCRCRDTARLLDLGEVTEKPPLNSFFQSRENEEAQTRATLDLLAGAQGARLMLVTHQVNITALTGVFPRSGEIVVAELRDGALQVTGRILIDP</sequence>
<dbReference type="Gene3D" id="3.40.50.1240">
    <property type="entry name" value="Phosphoglycerate mutase-like"/>
    <property type="match status" value="1"/>
</dbReference>
<dbReference type="SUPFAM" id="SSF53254">
    <property type="entry name" value="Phosphoglycerate mutase-like"/>
    <property type="match status" value="1"/>
</dbReference>
<dbReference type="InterPro" id="IPR013078">
    <property type="entry name" value="His_Pase_superF_clade-1"/>
</dbReference>
<feature type="signal peptide" evidence="1">
    <location>
        <begin position="1"/>
        <end position="19"/>
    </location>
</feature>
<feature type="chain" id="PRO_5011666987" evidence="1">
    <location>
        <begin position="20"/>
        <end position="181"/>
    </location>
</feature>
<protein>
    <submittedName>
        <fullName evidence="2">Histidine phosphatase superfamily (Branch 1)</fullName>
    </submittedName>
</protein>
<dbReference type="SMART" id="SM00855">
    <property type="entry name" value="PGAM"/>
    <property type="match status" value="1"/>
</dbReference>
<dbReference type="STRING" id="490829.SAMN05421850_11065"/>
<name>A0A1G8S067_9RHOB</name>
<keyword evidence="1" id="KW-0732">Signal</keyword>
<dbReference type="Proteomes" id="UP000199340">
    <property type="component" value="Unassembled WGS sequence"/>
</dbReference>
<evidence type="ECO:0000256" key="1">
    <source>
        <dbReference type="SAM" id="SignalP"/>
    </source>
</evidence>
<reference evidence="2 3" key="1">
    <citation type="submission" date="2016-10" db="EMBL/GenBank/DDBJ databases">
        <authorList>
            <person name="de Groot N.N."/>
        </authorList>
    </citation>
    <scope>NUCLEOTIDE SEQUENCE [LARGE SCALE GENOMIC DNA]</scope>
    <source>
        <strain evidence="2 3">DSM 28010</strain>
    </source>
</reference>
<organism evidence="2 3">
    <name type="scientific">Lutimaribacter saemankumensis</name>
    <dbReference type="NCBI Taxonomy" id="490829"/>
    <lineage>
        <taxon>Bacteria</taxon>
        <taxon>Pseudomonadati</taxon>
        <taxon>Pseudomonadota</taxon>
        <taxon>Alphaproteobacteria</taxon>
        <taxon>Rhodobacterales</taxon>
        <taxon>Roseobacteraceae</taxon>
        <taxon>Lutimaribacter</taxon>
    </lineage>
</organism>
<dbReference type="CDD" id="cd07067">
    <property type="entry name" value="HP_PGM_like"/>
    <property type="match status" value="1"/>
</dbReference>
<dbReference type="OrthoDB" id="2237472at2"/>
<dbReference type="EMBL" id="FNEB01000010">
    <property type="protein sequence ID" value="SDJ22175.1"/>
    <property type="molecule type" value="Genomic_DNA"/>
</dbReference>
<evidence type="ECO:0000313" key="2">
    <source>
        <dbReference type="EMBL" id="SDJ22175.1"/>
    </source>
</evidence>
<dbReference type="AlphaFoldDB" id="A0A1G8S067"/>
<keyword evidence="3" id="KW-1185">Reference proteome</keyword>